<feature type="transmembrane region" description="Helical" evidence="1">
    <location>
        <begin position="19"/>
        <end position="41"/>
    </location>
</feature>
<evidence type="ECO:0000313" key="4">
    <source>
        <dbReference type="Proteomes" id="UP000826254"/>
    </source>
</evidence>
<dbReference type="Proteomes" id="UP000826254">
    <property type="component" value="Chromosome"/>
</dbReference>
<feature type="transmembrane region" description="Helical" evidence="1">
    <location>
        <begin position="129"/>
        <end position="155"/>
    </location>
</feature>
<keyword evidence="1" id="KW-0472">Membrane</keyword>
<gene>
    <name evidence="3" type="ORF">K6T50_11480</name>
</gene>
<feature type="transmembrane region" description="Helical" evidence="1">
    <location>
        <begin position="91"/>
        <end position="117"/>
    </location>
</feature>
<feature type="transmembrane region" description="Helical" evidence="1">
    <location>
        <begin position="47"/>
        <end position="70"/>
    </location>
</feature>
<name>A0A8T8WAQ9_9EURY</name>
<proteinExistence type="predicted"/>
<dbReference type="KEGG" id="hmp:K6T50_11480"/>
<dbReference type="InterPro" id="IPR058271">
    <property type="entry name" value="DUF7965"/>
</dbReference>
<sequence>MDEPTDVDRPDAAADGTEVWLVATFNLVAFALPLVLLGHLSGALADVLPGFGTVPGLAGFGYLWVLNWLSTRWVFAKGGLGRSETGGTGRLILRGTAGGALVGMGFVVGIALAIAAVNVVVHGMVDVTATVFLLAIGAAAGAVVGLVVGLLFGLVDVALYRSSAALVPKEAS</sequence>
<dbReference type="Pfam" id="PF25913">
    <property type="entry name" value="DUF7965"/>
    <property type="match status" value="1"/>
</dbReference>
<dbReference type="AlphaFoldDB" id="A0A8T8WAQ9"/>
<dbReference type="GeneID" id="67178772"/>
<keyword evidence="4" id="KW-1185">Reference proteome</keyword>
<dbReference type="RefSeq" id="WP_222606728.1">
    <property type="nucleotide sequence ID" value="NZ_CP081958.1"/>
</dbReference>
<evidence type="ECO:0000313" key="3">
    <source>
        <dbReference type="EMBL" id="QZP36910.1"/>
    </source>
</evidence>
<accession>A0A8T8WAQ9</accession>
<evidence type="ECO:0000256" key="1">
    <source>
        <dbReference type="SAM" id="Phobius"/>
    </source>
</evidence>
<organism evidence="3 4">
    <name type="scientific">Halobaculum magnesiiphilum</name>
    <dbReference type="NCBI Taxonomy" id="1017351"/>
    <lineage>
        <taxon>Archaea</taxon>
        <taxon>Methanobacteriati</taxon>
        <taxon>Methanobacteriota</taxon>
        <taxon>Stenosarchaea group</taxon>
        <taxon>Halobacteria</taxon>
        <taxon>Halobacteriales</taxon>
        <taxon>Haloferacaceae</taxon>
        <taxon>Halobaculum</taxon>
    </lineage>
</organism>
<dbReference type="EMBL" id="CP081958">
    <property type="protein sequence ID" value="QZP36910.1"/>
    <property type="molecule type" value="Genomic_DNA"/>
</dbReference>
<evidence type="ECO:0000259" key="2">
    <source>
        <dbReference type="Pfam" id="PF25913"/>
    </source>
</evidence>
<protein>
    <recommendedName>
        <fullName evidence="2">DUF7965 domain-containing protein</fullName>
    </recommendedName>
</protein>
<keyword evidence="1" id="KW-0812">Transmembrane</keyword>
<feature type="domain" description="DUF7965" evidence="2">
    <location>
        <begin position="17"/>
        <end position="171"/>
    </location>
</feature>
<reference evidence="3 4" key="1">
    <citation type="journal article" date="2021" name="Int. J. Syst. Evol. Microbiol.">
        <title>Halobaculum halophilum sp. nov. and Halobaculum salinum sp. nov., isolated from salt lake and saline soil.</title>
        <authorList>
            <person name="Cui H.L."/>
            <person name="Shi X.W."/>
            <person name="Yin X.M."/>
            <person name="Yang X.Y."/>
            <person name="Hou J."/>
            <person name="Zhu L."/>
        </authorList>
    </citation>
    <scope>NUCLEOTIDE SEQUENCE [LARGE SCALE GENOMIC DNA]</scope>
    <source>
        <strain evidence="3 4">NBRC 109044</strain>
    </source>
</reference>
<keyword evidence="1" id="KW-1133">Transmembrane helix</keyword>